<dbReference type="Proteomes" id="UP000823641">
    <property type="component" value="Unassembled WGS sequence"/>
</dbReference>
<evidence type="ECO:0000313" key="1">
    <source>
        <dbReference type="EMBL" id="MBO8458792.1"/>
    </source>
</evidence>
<reference evidence="1" key="1">
    <citation type="submission" date="2020-10" db="EMBL/GenBank/DDBJ databases">
        <authorList>
            <person name="Gilroy R."/>
        </authorList>
    </citation>
    <scope>NUCLEOTIDE SEQUENCE</scope>
    <source>
        <strain evidence="1">G3-3990</strain>
    </source>
</reference>
<comment type="caution">
    <text evidence="1">The sequence shown here is derived from an EMBL/GenBank/DDBJ whole genome shotgun (WGS) entry which is preliminary data.</text>
</comment>
<sequence>MNDICDILKDLKSDPCFSGFRLLKGEFSLVDNSHKGECQWVVLNGCMTYVQNPGSAKVDYQLVYPIYHKRFSILSEWYQRFYAIPLYNVSHVRLDGRMLGLPNSFRFPCTSGADLFTTDEYLRFKETVKTGMGLVNDNYATLEKYYSHEIVPILNGRKISLCPNNWMFFDLALARIVSPQDYCKVKLILLEHTHEYFARMGSYYSYDHSMFYSKLEEVLPYLESDEFDAYVAKYR</sequence>
<dbReference type="AlphaFoldDB" id="A0A9D9N3A5"/>
<accession>A0A9D9N3A5</accession>
<evidence type="ECO:0000313" key="2">
    <source>
        <dbReference type="Proteomes" id="UP000823641"/>
    </source>
</evidence>
<dbReference type="EMBL" id="JADIMG010000003">
    <property type="protein sequence ID" value="MBO8458792.1"/>
    <property type="molecule type" value="Genomic_DNA"/>
</dbReference>
<name>A0A9D9N3A5_9BACT</name>
<proteinExistence type="predicted"/>
<protein>
    <submittedName>
        <fullName evidence="1">Uncharacterized protein</fullName>
    </submittedName>
</protein>
<organism evidence="1 2">
    <name type="scientific">Candidatus Gallipaludibacter merdavium</name>
    <dbReference type="NCBI Taxonomy" id="2840839"/>
    <lineage>
        <taxon>Bacteria</taxon>
        <taxon>Pseudomonadati</taxon>
        <taxon>Bacteroidota</taxon>
        <taxon>Bacteroidia</taxon>
        <taxon>Bacteroidales</taxon>
        <taxon>Candidatus Gallipaludibacter</taxon>
    </lineage>
</organism>
<gene>
    <name evidence="1" type="ORF">IAA73_00440</name>
</gene>
<reference evidence="1" key="2">
    <citation type="journal article" date="2021" name="PeerJ">
        <title>Extensive microbial diversity within the chicken gut microbiome revealed by metagenomics and culture.</title>
        <authorList>
            <person name="Gilroy R."/>
            <person name="Ravi A."/>
            <person name="Getino M."/>
            <person name="Pursley I."/>
            <person name="Horton D.L."/>
            <person name="Alikhan N.F."/>
            <person name="Baker D."/>
            <person name="Gharbi K."/>
            <person name="Hall N."/>
            <person name="Watson M."/>
            <person name="Adriaenssens E.M."/>
            <person name="Foster-Nyarko E."/>
            <person name="Jarju S."/>
            <person name="Secka A."/>
            <person name="Antonio M."/>
            <person name="Oren A."/>
            <person name="Chaudhuri R.R."/>
            <person name="La Ragione R."/>
            <person name="Hildebrand F."/>
            <person name="Pallen M.J."/>
        </authorList>
    </citation>
    <scope>NUCLEOTIDE SEQUENCE</scope>
    <source>
        <strain evidence="1">G3-3990</strain>
    </source>
</reference>